<accession>A0A8I1GH46</accession>
<organism evidence="1 2">
    <name type="scientific">Rhodomicrobium udaipurense</name>
    <dbReference type="NCBI Taxonomy" id="1202716"/>
    <lineage>
        <taxon>Bacteria</taxon>
        <taxon>Pseudomonadati</taxon>
        <taxon>Pseudomonadota</taxon>
        <taxon>Alphaproteobacteria</taxon>
        <taxon>Hyphomicrobiales</taxon>
        <taxon>Hyphomicrobiaceae</taxon>
        <taxon>Rhodomicrobium</taxon>
    </lineage>
</organism>
<evidence type="ECO:0000313" key="1">
    <source>
        <dbReference type="EMBL" id="MBJ7543290.1"/>
    </source>
</evidence>
<evidence type="ECO:0000313" key="2">
    <source>
        <dbReference type="Proteomes" id="UP000623250"/>
    </source>
</evidence>
<comment type="caution">
    <text evidence="1">The sequence shown here is derived from an EMBL/GenBank/DDBJ whole genome shotgun (WGS) entry which is preliminary data.</text>
</comment>
<protein>
    <submittedName>
        <fullName evidence="1">Uncharacterized protein</fullName>
    </submittedName>
</protein>
<proteinExistence type="predicted"/>
<keyword evidence="2" id="KW-1185">Reference proteome</keyword>
<dbReference type="EMBL" id="JAEMUK010000012">
    <property type="protein sequence ID" value="MBJ7543290.1"/>
    <property type="molecule type" value="Genomic_DNA"/>
</dbReference>
<sequence length="86" mass="9751">MTMTPKTTRQEIREKIFQTHLSGKTFNFINRDGAAEIIEIGSMDGHGFVQFTRTVKGEKAGYVAISPQSLWGDIQYQLRIGPYENV</sequence>
<reference evidence="1 2" key="1">
    <citation type="submission" date="2020-12" db="EMBL/GenBank/DDBJ databases">
        <title>Revised draft genomes of Rhodomicrobium vannielii ATCC 17100 and Rhodomicrobium udaipurense JA643.</title>
        <authorList>
            <person name="Conners E.M."/>
            <person name="Davenport E.J."/>
            <person name="Bose A."/>
        </authorList>
    </citation>
    <scope>NUCLEOTIDE SEQUENCE [LARGE SCALE GENOMIC DNA]</scope>
    <source>
        <strain evidence="1 2">JA643</strain>
    </source>
</reference>
<gene>
    <name evidence="1" type="ORF">JDN41_06945</name>
</gene>
<name>A0A8I1GH46_9HYPH</name>
<dbReference type="AlphaFoldDB" id="A0A8I1GH46"/>
<dbReference type="Proteomes" id="UP000623250">
    <property type="component" value="Unassembled WGS sequence"/>
</dbReference>
<dbReference type="RefSeq" id="WP_037241269.1">
    <property type="nucleotide sequence ID" value="NZ_JAEMUK010000012.1"/>
</dbReference>